<feature type="compositionally biased region" description="Basic and acidic residues" evidence="1">
    <location>
        <begin position="219"/>
        <end position="229"/>
    </location>
</feature>
<dbReference type="Proteomes" id="UP000886523">
    <property type="component" value="Unassembled WGS sequence"/>
</dbReference>
<reference evidence="2" key="1">
    <citation type="journal article" date="2020" name="Nat. Commun.">
        <title>Large-scale genome sequencing of mycorrhizal fungi provides insights into the early evolution of symbiotic traits.</title>
        <authorList>
            <person name="Miyauchi S."/>
            <person name="Kiss E."/>
            <person name="Kuo A."/>
            <person name="Drula E."/>
            <person name="Kohler A."/>
            <person name="Sanchez-Garcia M."/>
            <person name="Morin E."/>
            <person name="Andreopoulos B."/>
            <person name="Barry K.W."/>
            <person name="Bonito G."/>
            <person name="Buee M."/>
            <person name="Carver A."/>
            <person name="Chen C."/>
            <person name="Cichocki N."/>
            <person name="Clum A."/>
            <person name="Culley D."/>
            <person name="Crous P.W."/>
            <person name="Fauchery L."/>
            <person name="Girlanda M."/>
            <person name="Hayes R.D."/>
            <person name="Keri Z."/>
            <person name="LaButti K."/>
            <person name="Lipzen A."/>
            <person name="Lombard V."/>
            <person name="Magnuson J."/>
            <person name="Maillard F."/>
            <person name="Murat C."/>
            <person name="Nolan M."/>
            <person name="Ohm R.A."/>
            <person name="Pangilinan J."/>
            <person name="Pereira M.F."/>
            <person name="Perotto S."/>
            <person name="Peter M."/>
            <person name="Pfister S."/>
            <person name="Riley R."/>
            <person name="Sitrit Y."/>
            <person name="Stielow J.B."/>
            <person name="Szollosi G."/>
            <person name="Zifcakova L."/>
            <person name="Stursova M."/>
            <person name="Spatafora J.W."/>
            <person name="Tedersoo L."/>
            <person name="Vaario L.M."/>
            <person name="Yamada A."/>
            <person name="Yan M."/>
            <person name="Wang P."/>
            <person name="Xu J."/>
            <person name="Bruns T."/>
            <person name="Baldrian P."/>
            <person name="Vilgalys R."/>
            <person name="Dunand C."/>
            <person name="Henrissat B."/>
            <person name="Grigoriev I.V."/>
            <person name="Hibbett D."/>
            <person name="Nagy L.G."/>
            <person name="Martin F.M."/>
        </authorList>
    </citation>
    <scope>NUCLEOTIDE SEQUENCE</scope>
    <source>
        <strain evidence="2">UP504</strain>
    </source>
</reference>
<feature type="region of interest" description="Disordered" evidence="1">
    <location>
        <begin position="179"/>
        <end position="229"/>
    </location>
</feature>
<dbReference type="AlphaFoldDB" id="A0A9P6B8Y4"/>
<dbReference type="EMBL" id="MU128925">
    <property type="protein sequence ID" value="KAF9518446.1"/>
    <property type="molecule type" value="Genomic_DNA"/>
</dbReference>
<organism evidence="2 3">
    <name type="scientific">Hydnum rufescens UP504</name>
    <dbReference type="NCBI Taxonomy" id="1448309"/>
    <lineage>
        <taxon>Eukaryota</taxon>
        <taxon>Fungi</taxon>
        <taxon>Dikarya</taxon>
        <taxon>Basidiomycota</taxon>
        <taxon>Agaricomycotina</taxon>
        <taxon>Agaricomycetes</taxon>
        <taxon>Cantharellales</taxon>
        <taxon>Hydnaceae</taxon>
        <taxon>Hydnum</taxon>
    </lineage>
</organism>
<accession>A0A9P6B8Y4</accession>
<comment type="caution">
    <text evidence="2">The sequence shown here is derived from an EMBL/GenBank/DDBJ whole genome shotgun (WGS) entry which is preliminary data.</text>
</comment>
<evidence type="ECO:0000313" key="3">
    <source>
        <dbReference type="Proteomes" id="UP000886523"/>
    </source>
</evidence>
<evidence type="ECO:0000313" key="2">
    <source>
        <dbReference type="EMBL" id="KAF9518446.1"/>
    </source>
</evidence>
<gene>
    <name evidence="2" type="ORF">BS47DRAFT_1358941</name>
</gene>
<protein>
    <submittedName>
        <fullName evidence="2">Uncharacterized protein</fullName>
    </submittedName>
</protein>
<sequence length="252" mass="28275">MAGPGCLLQENSPSDHTPAVAGVWLSISLLGGGCVVVRKNETQCWQLPGSKKHPNAWCHECCMNQKQHSWRQAFGHFWILAIASVKLPYLAATQQPTKRGVDSCLERQANDHTPAAVGVWSYEQHENPSSPHIDTRPVVTGMTYEEPPKQESAQHEKHNGVWPWSETRYHTPTMVGSNLHEHTEPNPMTPNPQNECPPNENLLYEHHPPNRNLPNKEPPNTDHQTEARCTKTPHTHYGVCGSIYGYRPEAAK</sequence>
<name>A0A9P6B8Y4_9AGAM</name>
<evidence type="ECO:0000256" key="1">
    <source>
        <dbReference type="SAM" id="MobiDB-lite"/>
    </source>
</evidence>
<keyword evidence="3" id="KW-1185">Reference proteome</keyword>
<feature type="compositionally biased region" description="Low complexity" evidence="1">
    <location>
        <begin position="191"/>
        <end position="201"/>
    </location>
</feature>
<proteinExistence type="predicted"/>